<dbReference type="SMART" id="SM00322">
    <property type="entry name" value="KH"/>
    <property type="match status" value="1"/>
</dbReference>
<dbReference type="InterPro" id="IPR004088">
    <property type="entry name" value="KH_dom_type_1"/>
</dbReference>
<dbReference type="PROSITE" id="PS50126">
    <property type="entry name" value="S1"/>
    <property type="match status" value="1"/>
</dbReference>
<dbReference type="InterPro" id="IPR027408">
    <property type="entry name" value="PNPase/RNase_PH_dom_sf"/>
</dbReference>
<gene>
    <name evidence="8" type="primary">pnp</name>
    <name evidence="10" type="ORF">SAMN06265182_1675</name>
</gene>
<keyword evidence="4 8" id="KW-0548">Nucleotidyltransferase</keyword>
<dbReference type="GO" id="GO:0006402">
    <property type="term" value="P:mRNA catabolic process"/>
    <property type="evidence" value="ECO:0007669"/>
    <property type="project" value="UniProtKB-UniRule"/>
</dbReference>
<dbReference type="InterPro" id="IPR004087">
    <property type="entry name" value="KH_dom"/>
</dbReference>
<protein>
    <recommendedName>
        <fullName evidence="8">Polyribonucleotide nucleotidyltransferase</fullName>
        <ecNumber evidence="8">2.7.7.8</ecNumber>
    </recommendedName>
    <alternativeName>
        <fullName evidence="8">Polynucleotide phosphorylase</fullName>
        <shortName evidence="8">PNPase</shortName>
    </alternativeName>
</protein>
<dbReference type="InterPro" id="IPR012162">
    <property type="entry name" value="PNPase"/>
</dbReference>
<feature type="domain" description="S1 motif" evidence="9">
    <location>
        <begin position="627"/>
        <end position="695"/>
    </location>
</feature>
<dbReference type="Proteomes" id="UP000219036">
    <property type="component" value="Unassembled WGS sequence"/>
</dbReference>
<dbReference type="InterPro" id="IPR003029">
    <property type="entry name" value="S1_domain"/>
</dbReference>
<dbReference type="Pfam" id="PF01138">
    <property type="entry name" value="RNase_PH"/>
    <property type="match status" value="2"/>
</dbReference>
<keyword evidence="5 8" id="KW-0479">Metal-binding</keyword>
<feature type="binding site" evidence="8">
    <location>
        <position position="491"/>
    </location>
    <ligand>
        <name>Mg(2+)</name>
        <dbReference type="ChEBI" id="CHEBI:18420"/>
    </ligand>
</feature>
<evidence type="ECO:0000313" key="10">
    <source>
        <dbReference type="EMBL" id="SNZ09942.1"/>
    </source>
</evidence>
<evidence type="ECO:0000256" key="5">
    <source>
        <dbReference type="ARBA" id="ARBA00022723"/>
    </source>
</evidence>
<dbReference type="SUPFAM" id="SSF54791">
    <property type="entry name" value="Eukaryotic type KH-domain (KH-domain type I)"/>
    <property type="match status" value="1"/>
</dbReference>
<dbReference type="PANTHER" id="PTHR11252">
    <property type="entry name" value="POLYRIBONUCLEOTIDE NUCLEOTIDYLTRANSFERASE"/>
    <property type="match status" value="1"/>
</dbReference>
<dbReference type="Gene3D" id="2.40.50.140">
    <property type="entry name" value="Nucleic acid-binding proteins"/>
    <property type="match status" value="1"/>
</dbReference>
<dbReference type="AlphaFoldDB" id="A0A285NKC4"/>
<dbReference type="EC" id="2.7.7.8" evidence="8"/>
<dbReference type="OrthoDB" id="9804305at2"/>
<evidence type="ECO:0000256" key="8">
    <source>
        <dbReference type="HAMAP-Rule" id="MF_01595"/>
    </source>
</evidence>
<dbReference type="Pfam" id="PF03726">
    <property type="entry name" value="PNPase"/>
    <property type="match status" value="1"/>
</dbReference>
<dbReference type="InterPro" id="IPR036456">
    <property type="entry name" value="PNPase_PH_RNA-bd_sf"/>
</dbReference>
<dbReference type="PROSITE" id="PS50084">
    <property type="entry name" value="KH_TYPE_1"/>
    <property type="match status" value="1"/>
</dbReference>
<dbReference type="SUPFAM" id="SSF50249">
    <property type="entry name" value="Nucleic acid-binding proteins"/>
    <property type="match status" value="1"/>
</dbReference>
<dbReference type="Gene3D" id="3.30.1370.10">
    <property type="entry name" value="K Homology domain, type 1"/>
    <property type="match status" value="1"/>
</dbReference>
<evidence type="ECO:0000256" key="4">
    <source>
        <dbReference type="ARBA" id="ARBA00022695"/>
    </source>
</evidence>
<dbReference type="GO" id="GO:0000175">
    <property type="term" value="F:3'-5'-RNA exonuclease activity"/>
    <property type="evidence" value="ECO:0007669"/>
    <property type="project" value="TreeGrafter"/>
</dbReference>
<dbReference type="CDD" id="cd11364">
    <property type="entry name" value="RNase_PH_PNPase_2"/>
    <property type="match status" value="1"/>
</dbReference>
<dbReference type="FunFam" id="3.30.230.70:FF:000001">
    <property type="entry name" value="Polyribonucleotide nucleotidyltransferase"/>
    <property type="match status" value="1"/>
</dbReference>
<dbReference type="GO" id="GO:0006396">
    <property type="term" value="P:RNA processing"/>
    <property type="evidence" value="ECO:0007669"/>
    <property type="project" value="InterPro"/>
</dbReference>
<dbReference type="NCBIfam" id="TIGR03591">
    <property type="entry name" value="polynuc_phos"/>
    <property type="match status" value="1"/>
</dbReference>
<proteinExistence type="inferred from homology"/>
<evidence type="ECO:0000256" key="2">
    <source>
        <dbReference type="ARBA" id="ARBA00022490"/>
    </source>
</evidence>
<accession>A0A285NKC4</accession>
<dbReference type="FunFam" id="2.40.50.140:FF:000189">
    <property type="entry name" value="Polyribonucleotide nucleotidyltransferase, putative"/>
    <property type="match status" value="1"/>
</dbReference>
<keyword evidence="6 8" id="KW-0460">Magnesium</keyword>
<keyword evidence="3 8" id="KW-0808">Transferase</keyword>
<evidence type="ECO:0000256" key="6">
    <source>
        <dbReference type="ARBA" id="ARBA00022842"/>
    </source>
</evidence>
<dbReference type="PANTHER" id="PTHR11252:SF0">
    <property type="entry name" value="POLYRIBONUCLEOTIDE NUCLEOTIDYLTRANSFERASE 1, MITOCHONDRIAL"/>
    <property type="match status" value="1"/>
</dbReference>
<dbReference type="GO" id="GO:0005829">
    <property type="term" value="C:cytosol"/>
    <property type="evidence" value="ECO:0007669"/>
    <property type="project" value="TreeGrafter"/>
</dbReference>
<dbReference type="InterPro" id="IPR001247">
    <property type="entry name" value="ExoRNase_PH_dom1"/>
</dbReference>
<dbReference type="Pfam" id="PF00013">
    <property type="entry name" value="KH_1"/>
    <property type="match status" value="1"/>
</dbReference>
<dbReference type="SUPFAM" id="SSF55666">
    <property type="entry name" value="Ribonuclease PH domain 2-like"/>
    <property type="match status" value="2"/>
</dbReference>
<comment type="subcellular location">
    <subcellularLocation>
        <location evidence="8">Cytoplasm</location>
    </subcellularLocation>
</comment>
<comment type="function">
    <text evidence="8">Involved in mRNA degradation. Catalyzes the phosphorolysis of single-stranded polyribonucleotides processively in the 3'- to 5'-direction.</text>
</comment>
<evidence type="ECO:0000259" key="9">
    <source>
        <dbReference type="PROSITE" id="PS50126"/>
    </source>
</evidence>
<dbReference type="Gene3D" id="3.30.230.70">
    <property type="entry name" value="GHMP Kinase, N-terminal domain"/>
    <property type="match status" value="2"/>
</dbReference>
<evidence type="ECO:0000256" key="3">
    <source>
        <dbReference type="ARBA" id="ARBA00022679"/>
    </source>
</evidence>
<dbReference type="HAMAP" id="MF_01595">
    <property type="entry name" value="PNPase"/>
    <property type="match status" value="1"/>
</dbReference>
<keyword evidence="7 8" id="KW-0694">RNA-binding</keyword>
<dbReference type="GO" id="GO:0004654">
    <property type="term" value="F:polyribonucleotide nucleotidyltransferase activity"/>
    <property type="evidence" value="ECO:0007669"/>
    <property type="project" value="UniProtKB-UniRule"/>
</dbReference>
<dbReference type="CDD" id="cd02393">
    <property type="entry name" value="KH-I_PNPase"/>
    <property type="match status" value="1"/>
</dbReference>
<evidence type="ECO:0000313" key="11">
    <source>
        <dbReference type="Proteomes" id="UP000219036"/>
    </source>
</evidence>
<dbReference type="SUPFAM" id="SSF46915">
    <property type="entry name" value="Polynucleotide phosphorylase/guanosine pentaphosphate synthase (PNPase/GPSI), domain 3"/>
    <property type="match status" value="1"/>
</dbReference>
<dbReference type="GO" id="GO:0000287">
    <property type="term" value="F:magnesium ion binding"/>
    <property type="evidence" value="ECO:0007669"/>
    <property type="project" value="UniProtKB-UniRule"/>
</dbReference>
<sequence length="710" mass="78923">MGEVGEITVHKVETTVNGTPLSIETDYFAKQASGAVIVRQGETAVLVAAVVSEEPQADIDFFPLTVEYREKTYAYGKIPGGFVKREGKPSVREILVSRLIDRPIRPMFPKGFFNDVVITAMTLSADDKYDPDVLAIVGASAALHISEAPFEGPIAGVRVARVDGQFVVNPTYQQRNLSDIDIVVAGSKDAIVMVEGGSEEVSEEVILDAIMFAHNEIKKLIDIQEELRAKVGGKEKIVVEIDEIDTKLQKELESIVKEKVREALNILDKKERRKKLSQIFEEAVSQIEIPEGKEKKVETIYKDIVSSVMREKVLKEKVRIDGRKPDEIRPIWIRTGVFPRIHGSAIFTRGQTQAFVATTLGAPGEEQIEESIEEGEEKKRFMLHYNFPPFSVGEARPPRAPSRREIGHGNLAERAVEPLIPPEEEFPYVIRVVSEILESNGSTSMATVCGASLSLFDAGVPMKKHVAGIAMGLLKEEDDYVILTDILGDEDHLGDMDFKVAGTRDGVTSIQMDIKIKGLTKEILEEALEQAKKARLYILDLMYQAMPEPRKELSPHAPKIITMRVLPEKIPVIIGPSGKNIKKIIEETGVKIDLQPDGLVRIYAVDGESGEKARQMIEELIMDIELGEVYMGKVTRVEDYGAFVELLPGKLSLLHVSQISPERVRSAKDKIKVGDILTVKVIDIDEQGRAKVSLKEVKEGEEPKNKFLYE</sequence>
<dbReference type="InterPro" id="IPR036612">
    <property type="entry name" value="KH_dom_type_1_sf"/>
</dbReference>
<name>A0A285NKC4_9AQUI</name>
<keyword evidence="2 8" id="KW-0963">Cytoplasm</keyword>
<dbReference type="InterPro" id="IPR020568">
    <property type="entry name" value="Ribosomal_Su5_D2-typ_SF"/>
</dbReference>
<comment type="cofactor">
    <cofactor evidence="8">
        <name>Mg(2+)</name>
        <dbReference type="ChEBI" id="CHEBI:18420"/>
    </cofactor>
</comment>
<dbReference type="FunFam" id="3.30.230.70:FF:000002">
    <property type="entry name" value="Polyribonucleotide nucleotidyltransferase"/>
    <property type="match status" value="1"/>
</dbReference>
<dbReference type="InterPro" id="IPR015848">
    <property type="entry name" value="PNPase_PH_RNA-bd_bac/org-type"/>
</dbReference>
<organism evidence="10 11">
    <name type="scientific">Persephonella hydrogeniphila</name>
    <dbReference type="NCBI Taxonomy" id="198703"/>
    <lineage>
        <taxon>Bacteria</taxon>
        <taxon>Pseudomonadati</taxon>
        <taxon>Aquificota</taxon>
        <taxon>Aquificia</taxon>
        <taxon>Aquificales</taxon>
        <taxon>Hydrogenothermaceae</taxon>
        <taxon>Persephonella</taxon>
    </lineage>
</organism>
<reference evidence="11" key="1">
    <citation type="submission" date="2017-09" db="EMBL/GenBank/DDBJ databases">
        <authorList>
            <person name="Varghese N."/>
            <person name="Submissions S."/>
        </authorList>
    </citation>
    <scope>NUCLEOTIDE SEQUENCE [LARGE SCALE GENOMIC DNA]</scope>
    <source>
        <strain evidence="11">DSM 15103</strain>
    </source>
</reference>
<evidence type="ECO:0000256" key="1">
    <source>
        <dbReference type="ARBA" id="ARBA00007404"/>
    </source>
</evidence>
<dbReference type="PIRSF" id="PIRSF005499">
    <property type="entry name" value="PNPase"/>
    <property type="match status" value="1"/>
</dbReference>
<comment type="similarity">
    <text evidence="1 8">Belongs to the polyribonucleotide nucleotidyltransferase family.</text>
</comment>
<dbReference type="Pfam" id="PF03725">
    <property type="entry name" value="RNase_PH_C"/>
    <property type="match status" value="2"/>
</dbReference>
<dbReference type="NCBIfam" id="NF008805">
    <property type="entry name" value="PRK11824.1"/>
    <property type="match status" value="1"/>
</dbReference>
<dbReference type="GO" id="GO:0003723">
    <property type="term" value="F:RNA binding"/>
    <property type="evidence" value="ECO:0007669"/>
    <property type="project" value="UniProtKB-UniRule"/>
</dbReference>
<dbReference type="Pfam" id="PF00575">
    <property type="entry name" value="S1"/>
    <property type="match status" value="1"/>
</dbReference>
<dbReference type="InterPro" id="IPR012340">
    <property type="entry name" value="NA-bd_OB-fold"/>
</dbReference>
<dbReference type="InterPro" id="IPR036345">
    <property type="entry name" value="ExoRNase_PH_dom2_sf"/>
</dbReference>
<dbReference type="SUPFAM" id="SSF54211">
    <property type="entry name" value="Ribosomal protein S5 domain 2-like"/>
    <property type="match status" value="2"/>
</dbReference>
<dbReference type="FunFam" id="3.30.1370.10:FF:000001">
    <property type="entry name" value="Polyribonucleotide nucleotidyltransferase"/>
    <property type="match status" value="1"/>
</dbReference>
<feature type="binding site" evidence="8">
    <location>
        <position position="497"/>
    </location>
    <ligand>
        <name>Mg(2+)</name>
        <dbReference type="ChEBI" id="CHEBI:18420"/>
    </ligand>
</feature>
<dbReference type="EMBL" id="OBEI01000008">
    <property type="protein sequence ID" value="SNZ09942.1"/>
    <property type="molecule type" value="Genomic_DNA"/>
</dbReference>
<dbReference type="InterPro" id="IPR015847">
    <property type="entry name" value="ExoRNase_PH_dom2"/>
</dbReference>
<dbReference type="SMART" id="SM00316">
    <property type="entry name" value="S1"/>
    <property type="match status" value="1"/>
</dbReference>
<evidence type="ECO:0000256" key="7">
    <source>
        <dbReference type="ARBA" id="ARBA00022884"/>
    </source>
</evidence>
<keyword evidence="11" id="KW-1185">Reference proteome</keyword>
<comment type="catalytic activity">
    <reaction evidence="8">
        <text>RNA(n+1) + phosphate = RNA(n) + a ribonucleoside 5'-diphosphate</text>
        <dbReference type="Rhea" id="RHEA:22096"/>
        <dbReference type="Rhea" id="RHEA-COMP:14527"/>
        <dbReference type="Rhea" id="RHEA-COMP:17342"/>
        <dbReference type="ChEBI" id="CHEBI:43474"/>
        <dbReference type="ChEBI" id="CHEBI:57930"/>
        <dbReference type="ChEBI" id="CHEBI:140395"/>
        <dbReference type="EC" id="2.7.7.8"/>
    </reaction>
</comment>
<dbReference type="RefSeq" id="WP_097000832.1">
    <property type="nucleotide sequence ID" value="NZ_OBEI01000008.1"/>
</dbReference>
<dbReference type="CDD" id="cd11363">
    <property type="entry name" value="RNase_PH_PNPase_1"/>
    <property type="match status" value="1"/>
</dbReference>